<evidence type="ECO:0000256" key="1">
    <source>
        <dbReference type="ARBA" id="ARBA00000900"/>
    </source>
</evidence>
<feature type="domain" description="RING-type" evidence="14">
    <location>
        <begin position="55"/>
        <end position="96"/>
    </location>
</feature>
<proteinExistence type="inferred from homology"/>
<protein>
    <recommendedName>
        <fullName evidence="10">E3 ubiquitin-protein ligase RNF181</fullName>
        <ecNumber evidence="3">2.3.2.27</ecNumber>
    </recommendedName>
    <alternativeName>
        <fullName evidence="11">RING finger protein 181</fullName>
    </alternativeName>
</protein>
<dbReference type="PANTHER" id="PTHR15710">
    <property type="entry name" value="E3 UBIQUITIN-PROTEIN LIGASE PRAJA"/>
    <property type="match status" value="1"/>
</dbReference>
<evidence type="ECO:0000256" key="11">
    <source>
        <dbReference type="ARBA" id="ARBA00041674"/>
    </source>
</evidence>
<comment type="similarity">
    <text evidence="9">Belongs to the RNF181 family.</text>
</comment>
<dbReference type="Proteomes" id="UP000695000">
    <property type="component" value="Unplaced"/>
</dbReference>
<dbReference type="SMART" id="SM00184">
    <property type="entry name" value="RING"/>
    <property type="match status" value="1"/>
</dbReference>
<comment type="pathway">
    <text evidence="2">Protein modification; protein ubiquitination.</text>
</comment>
<dbReference type="RefSeq" id="XP_017773160.1">
    <property type="nucleotide sequence ID" value="XM_017917671.1"/>
</dbReference>
<keyword evidence="7" id="KW-0833">Ubl conjugation pathway</keyword>
<dbReference type="InterPro" id="IPR013083">
    <property type="entry name" value="Znf_RING/FYVE/PHD"/>
</dbReference>
<keyword evidence="8" id="KW-0862">Zinc</keyword>
<evidence type="ECO:0000256" key="2">
    <source>
        <dbReference type="ARBA" id="ARBA00004906"/>
    </source>
</evidence>
<comment type="function">
    <text evidence="12">E3 ubiquitin-protein ligase which accepts ubiquitin from an E2 ubiquitin-conjugating enzyme in the form of a thioester and then directly transfers the ubiquitin to targeted substrates. Catalyzes monoubiquitination of 26S proteasome subunit PSMC2/RPT1.</text>
</comment>
<dbReference type="PROSITE" id="PS50089">
    <property type="entry name" value="ZF_RING_2"/>
    <property type="match status" value="1"/>
</dbReference>
<evidence type="ECO:0000256" key="10">
    <source>
        <dbReference type="ARBA" id="ARBA00039317"/>
    </source>
</evidence>
<evidence type="ECO:0000256" key="13">
    <source>
        <dbReference type="PROSITE-ProRule" id="PRU00175"/>
    </source>
</evidence>
<organism evidence="15 16">
    <name type="scientific">Nicrophorus vespilloides</name>
    <name type="common">Boreal carrion beetle</name>
    <dbReference type="NCBI Taxonomy" id="110193"/>
    <lineage>
        <taxon>Eukaryota</taxon>
        <taxon>Metazoa</taxon>
        <taxon>Ecdysozoa</taxon>
        <taxon>Arthropoda</taxon>
        <taxon>Hexapoda</taxon>
        <taxon>Insecta</taxon>
        <taxon>Pterygota</taxon>
        <taxon>Neoptera</taxon>
        <taxon>Endopterygota</taxon>
        <taxon>Coleoptera</taxon>
        <taxon>Polyphaga</taxon>
        <taxon>Staphyliniformia</taxon>
        <taxon>Silphidae</taxon>
        <taxon>Nicrophorinae</taxon>
        <taxon>Nicrophorus</taxon>
    </lineage>
</organism>
<dbReference type="Gene3D" id="3.30.40.10">
    <property type="entry name" value="Zinc/RING finger domain, C3HC4 (zinc finger)"/>
    <property type="match status" value="1"/>
</dbReference>
<evidence type="ECO:0000256" key="12">
    <source>
        <dbReference type="ARBA" id="ARBA00045940"/>
    </source>
</evidence>
<name>A0ABM1MF10_NICVS</name>
<gene>
    <name evidence="16" type="primary">LOC108560215</name>
</gene>
<dbReference type="GeneID" id="108560215"/>
<comment type="catalytic activity">
    <reaction evidence="1">
        <text>S-ubiquitinyl-[E2 ubiquitin-conjugating enzyme]-L-cysteine + [acceptor protein]-L-lysine = [E2 ubiquitin-conjugating enzyme]-L-cysteine + N(6)-ubiquitinyl-[acceptor protein]-L-lysine.</text>
        <dbReference type="EC" id="2.3.2.27"/>
    </reaction>
</comment>
<evidence type="ECO:0000256" key="8">
    <source>
        <dbReference type="ARBA" id="ARBA00022833"/>
    </source>
</evidence>
<dbReference type="SUPFAM" id="SSF57850">
    <property type="entry name" value="RING/U-box"/>
    <property type="match status" value="1"/>
</dbReference>
<reference evidence="16" key="1">
    <citation type="submission" date="2025-08" db="UniProtKB">
        <authorList>
            <consortium name="RefSeq"/>
        </authorList>
    </citation>
    <scope>IDENTIFICATION</scope>
    <source>
        <tissue evidence="16">Whole Larva</tissue>
    </source>
</reference>
<evidence type="ECO:0000256" key="4">
    <source>
        <dbReference type="ARBA" id="ARBA00022679"/>
    </source>
</evidence>
<evidence type="ECO:0000256" key="5">
    <source>
        <dbReference type="ARBA" id="ARBA00022723"/>
    </source>
</evidence>
<evidence type="ECO:0000259" key="14">
    <source>
        <dbReference type="PROSITE" id="PS50089"/>
    </source>
</evidence>
<sequence length="132" mass="15262">MSEFFQFVPDDIHAIIGENFSFPANADSIIKAPPASASVVENLPVITIEEKGKECIICLKEFEVGSKGMQMPCKHTYHTECILHWLSKTNSCPLCREELPTDDQFYEEYRKMKKREAQRKEMLKDLHNSMFT</sequence>
<evidence type="ECO:0000313" key="16">
    <source>
        <dbReference type="RefSeq" id="XP_017773160.1"/>
    </source>
</evidence>
<keyword evidence="4" id="KW-0808">Transferase</keyword>
<accession>A0ABM1MF10</accession>
<evidence type="ECO:0000256" key="6">
    <source>
        <dbReference type="ARBA" id="ARBA00022771"/>
    </source>
</evidence>
<dbReference type="PANTHER" id="PTHR15710:SF160">
    <property type="entry name" value="E3 UBIQUITIN-PROTEIN LIGASE RNF181"/>
    <property type="match status" value="1"/>
</dbReference>
<keyword evidence="6 13" id="KW-0863">Zinc-finger</keyword>
<dbReference type="InterPro" id="IPR001841">
    <property type="entry name" value="Znf_RING"/>
</dbReference>
<evidence type="ECO:0000256" key="7">
    <source>
        <dbReference type="ARBA" id="ARBA00022786"/>
    </source>
</evidence>
<keyword evidence="15" id="KW-1185">Reference proteome</keyword>
<dbReference type="EC" id="2.3.2.27" evidence="3"/>
<evidence type="ECO:0000256" key="9">
    <source>
        <dbReference type="ARBA" id="ARBA00038197"/>
    </source>
</evidence>
<evidence type="ECO:0000256" key="3">
    <source>
        <dbReference type="ARBA" id="ARBA00012483"/>
    </source>
</evidence>
<evidence type="ECO:0000313" key="15">
    <source>
        <dbReference type="Proteomes" id="UP000695000"/>
    </source>
</evidence>
<keyword evidence="5" id="KW-0479">Metal-binding</keyword>
<dbReference type="Pfam" id="PF13639">
    <property type="entry name" value="zf-RING_2"/>
    <property type="match status" value="1"/>
</dbReference>